<sequence length="161" mass="18286">MPESTDSYSVENLERFLRYLEEKGLMPKQTVVARRAACNKMLGILEEDERYDVRELDLESVFTRFSNLEGRSYTPDSLKTYKSRVLKAIKDFVTYTDDPAGFKINGARARRTQTTENAKGKQDATADHLPTLANEKFKDSGVIGGLLTDCLSQFRSDPTSW</sequence>
<proteinExistence type="predicted"/>
<reference evidence="2" key="1">
    <citation type="journal article" date="2019" name="Int. J. Syst. Evol. Microbiol.">
        <title>The Global Catalogue of Microorganisms (GCM) 10K type strain sequencing project: providing services to taxonomists for standard genome sequencing and annotation.</title>
        <authorList>
            <consortium name="The Broad Institute Genomics Platform"/>
            <consortium name="The Broad Institute Genome Sequencing Center for Infectious Disease"/>
            <person name="Wu L."/>
            <person name="Ma J."/>
        </authorList>
    </citation>
    <scope>NUCLEOTIDE SEQUENCE [LARGE SCALE GENOMIC DNA]</scope>
    <source>
        <strain evidence="2">CCUG 66188</strain>
    </source>
</reference>
<accession>A0ABW2B594</accession>
<dbReference type="Proteomes" id="UP001596353">
    <property type="component" value="Unassembled WGS sequence"/>
</dbReference>
<keyword evidence="2" id="KW-1185">Reference proteome</keyword>
<dbReference type="EMBL" id="JBHSWG010000001">
    <property type="protein sequence ID" value="MFC6760910.1"/>
    <property type="molecule type" value="Genomic_DNA"/>
</dbReference>
<name>A0ABW2B594_9RHOB</name>
<comment type="caution">
    <text evidence="1">The sequence shown here is derived from an EMBL/GenBank/DDBJ whole genome shotgun (WGS) entry which is preliminary data.</text>
</comment>
<evidence type="ECO:0000313" key="1">
    <source>
        <dbReference type="EMBL" id="MFC6760910.1"/>
    </source>
</evidence>
<protein>
    <recommendedName>
        <fullName evidence="3">Core-binding (CB) domain-containing protein</fullName>
    </recommendedName>
</protein>
<evidence type="ECO:0000313" key="2">
    <source>
        <dbReference type="Proteomes" id="UP001596353"/>
    </source>
</evidence>
<evidence type="ECO:0008006" key="3">
    <source>
        <dbReference type="Google" id="ProtNLM"/>
    </source>
</evidence>
<organism evidence="1 2">
    <name type="scientific">Sulfitobacter porphyrae</name>
    <dbReference type="NCBI Taxonomy" id="1246864"/>
    <lineage>
        <taxon>Bacteria</taxon>
        <taxon>Pseudomonadati</taxon>
        <taxon>Pseudomonadota</taxon>
        <taxon>Alphaproteobacteria</taxon>
        <taxon>Rhodobacterales</taxon>
        <taxon>Roseobacteraceae</taxon>
        <taxon>Sulfitobacter</taxon>
    </lineage>
</organism>
<gene>
    <name evidence="1" type="ORF">ACFQFQ_17775</name>
</gene>